<protein>
    <submittedName>
        <fullName evidence="4">Uncharacterized protein</fullName>
    </submittedName>
</protein>
<evidence type="ECO:0000256" key="2">
    <source>
        <dbReference type="ARBA" id="ARBA00022741"/>
    </source>
</evidence>
<dbReference type="OMA" id="IQQKNNC"/>
<keyword evidence="5" id="KW-1185">Reference proteome</keyword>
<evidence type="ECO:0000313" key="4">
    <source>
        <dbReference type="EnsemblMetazoa" id="MESCA006935-PA"/>
    </source>
</evidence>
<evidence type="ECO:0000313" key="5">
    <source>
        <dbReference type="Proteomes" id="UP000015102"/>
    </source>
</evidence>
<dbReference type="SMART" id="SM00174">
    <property type="entry name" value="RHO"/>
    <property type="match status" value="1"/>
</dbReference>
<dbReference type="PRINTS" id="PR00449">
    <property type="entry name" value="RASTRNSFRMNG"/>
</dbReference>
<dbReference type="SUPFAM" id="SSF52540">
    <property type="entry name" value="P-loop containing nucleoside triphosphate hydrolases"/>
    <property type="match status" value="1"/>
</dbReference>
<dbReference type="GO" id="GO:0005770">
    <property type="term" value="C:late endosome"/>
    <property type="evidence" value="ECO:0007669"/>
    <property type="project" value="TreeGrafter"/>
</dbReference>
<evidence type="ECO:0000256" key="3">
    <source>
        <dbReference type="ARBA" id="ARBA00023134"/>
    </source>
</evidence>
<dbReference type="InterPro" id="IPR005225">
    <property type="entry name" value="Small_GTP-bd"/>
</dbReference>
<dbReference type="FunFam" id="3.40.50.300:FF:001447">
    <property type="entry name" value="Ras-related protein Rab-1B"/>
    <property type="match status" value="1"/>
</dbReference>
<dbReference type="GO" id="GO:0045335">
    <property type="term" value="C:phagocytic vesicle"/>
    <property type="evidence" value="ECO:0007669"/>
    <property type="project" value="TreeGrafter"/>
</dbReference>
<name>T1GTA9_MEGSC</name>
<dbReference type="NCBIfam" id="TIGR00231">
    <property type="entry name" value="small_GTP"/>
    <property type="match status" value="1"/>
</dbReference>
<dbReference type="SMART" id="SM00175">
    <property type="entry name" value="RAB"/>
    <property type="match status" value="1"/>
</dbReference>
<dbReference type="InterPro" id="IPR027417">
    <property type="entry name" value="P-loop_NTPase"/>
</dbReference>
<dbReference type="Pfam" id="PF00071">
    <property type="entry name" value="Ras"/>
    <property type="match status" value="1"/>
</dbReference>
<dbReference type="GO" id="GO:0005525">
    <property type="term" value="F:GTP binding"/>
    <property type="evidence" value="ECO:0007669"/>
    <property type="project" value="UniProtKB-KW"/>
</dbReference>
<keyword evidence="3" id="KW-0342">GTP-binding</keyword>
<dbReference type="EnsemblMetazoa" id="MESCA006935-RA">
    <property type="protein sequence ID" value="MESCA006935-PA"/>
    <property type="gene ID" value="MESCA006935"/>
</dbReference>
<organism evidence="4 5">
    <name type="scientific">Megaselia scalaris</name>
    <name type="common">Humpbacked fly</name>
    <name type="synonym">Phora scalaris</name>
    <dbReference type="NCBI Taxonomy" id="36166"/>
    <lineage>
        <taxon>Eukaryota</taxon>
        <taxon>Metazoa</taxon>
        <taxon>Ecdysozoa</taxon>
        <taxon>Arthropoda</taxon>
        <taxon>Hexapoda</taxon>
        <taxon>Insecta</taxon>
        <taxon>Pterygota</taxon>
        <taxon>Neoptera</taxon>
        <taxon>Endopterygota</taxon>
        <taxon>Diptera</taxon>
        <taxon>Brachycera</taxon>
        <taxon>Muscomorpha</taxon>
        <taxon>Platypezoidea</taxon>
        <taxon>Phoridae</taxon>
        <taxon>Megaseliini</taxon>
        <taxon>Megaselia</taxon>
    </lineage>
</organism>
<dbReference type="AlphaFoldDB" id="T1GTA9"/>
<accession>T1GTA9</accession>
<dbReference type="PANTHER" id="PTHR47981">
    <property type="entry name" value="RAB FAMILY"/>
    <property type="match status" value="1"/>
</dbReference>
<dbReference type="GO" id="GO:0003924">
    <property type="term" value="F:GTPase activity"/>
    <property type="evidence" value="ECO:0007669"/>
    <property type="project" value="InterPro"/>
</dbReference>
<proteinExistence type="inferred from homology"/>
<dbReference type="Gene3D" id="3.40.50.300">
    <property type="entry name" value="P-loop containing nucleotide triphosphate hydrolases"/>
    <property type="match status" value="1"/>
</dbReference>
<dbReference type="HOGENOM" id="CLU_041217_10_6_1"/>
<reference evidence="5" key="1">
    <citation type="submission" date="2013-02" db="EMBL/GenBank/DDBJ databases">
        <authorList>
            <person name="Hughes D."/>
        </authorList>
    </citation>
    <scope>NUCLEOTIDE SEQUENCE</scope>
    <source>
        <strain>Durham</strain>
        <strain evidence="5">NC isolate 2 -- Noor lab</strain>
    </source>
</reference>
<dbReference type="PROSITE" id="PS51421">
    <property type="entry name" value="RAS"/>
    <property type="match status" value="1"/>
</dbReference>
<comment type="similarity">
    <text evidence="1">Belongs to the small GTPase superfamily. Rab family.</text>
</comment>
<dbReference type="EMBL" id="CAQQ02019027">
    <property type="status" value="NOT_ANNOTATED_CDS"/>
    <property type="molecule type" value="Genomic_DNA"/>
</dbReference>
<reference evidence="4" key="2">
    <citation type="submission" date="2015-06" db="UniProtKB">
        <authorList>
            <consortium name="EnsemblMetazoa"/>
        </authorList>
    </citation>
    <scope>IDENTIFICATION</scope>
</reference>
<dbReference type="GO" id="GO:0090385">
    <property type="term" value="P:phagosome-lysosome fusion"/>
    <property type="evidence" value="ECO:0007669"/>
    <property type="project" value="TreeGrafter"/>
</dbReference>
<dbReference type="STRING" id="36166.T1GTA9"/>
<dbReference type="InterPro" id="IPR001806">
    <property type="entry name" value="Small_GTPase"/>
</dbReference>
<dbReference type="SMART" id="SM00173">
    <property type="entry name" value="RAS"/>
    <property type="match status" value="1"/>
</dbReference>
<dbReference type="PANTHER" id="PTHR47981:SF20">
    <property type="entry name" value="RAS-RELATED PROTEIN RAB-7A"/>
    <property type="match status" value="1"/>
</dbReference>
<keyword evidence="2" id="KW-0547">Nucleotide-binding</keyword>
<dbReference type="GO" id="GO:0005764">
    <property type="term" value="C:lysosome"/>
    <property type="evidence" value="ECO:0007669"/>
    <property type="project" value="TreeGrafter"/>
</dbReference>
<dbReference type="PROSITE" id="PS51419">
    <property type="entry name" value="RAB"/>
    <property type="match status" value="1"/>
</dbReference>
<evidence type="ECO:0000256" key="1">
    <source>
        <dbReference type="ARBA" id="ARBA00006270"/>
    </source>
</evidence>
<sequence length="190" mass="22122">MRRQWSWEEALLNQYVNQTFYESFNSTIGVDFYLKNLKINKENIKLQIWDTAGQERFNAVCSAFYRGADCCVLVYDVTDRVSFENLELWRAKFISAANVALNDDFPFVLIGNKSDLQDREVSSELAKNWADFDDIPFFETSAKTAVDVDKAFLKVAQLVEKRQPWEVVHPIEYNEDTRPQSSTREKSNCC</sequence>
<dbReference type="SMART" id="SM00176">
    <property type="entry name" value="RAN"/>
    <property type="match status" value="1"/>
</dbReference>
<dbReference type="Proteomes" id="UP000015102">
    <property type="component" value="Unassembled WGS sequence"/>
</dbReference>